<dbReference type="Proteomes" id="UP001143674">
    <property type="component" value="Unassembled WGS sequence"/>
</dbReference>
<protein>
    <submittedName>
        <fullName evidence="1">Uncharacterized protein</fullName>
    </submittedName>
</protein>
<dbReference type="EMBL" id="JAIVEX010000004">
    <property type="protein sequence ID" value="MDB0521657.1"/>
    <property type="molecule type" value="Genomic_DNA"/>
</dbReference>
<proteinExistence type="predicted"/>
<reference evidence="1" key="1">
    <citation type="submission" date="2021-09" db="EMBL/GenBank/DDBJ databases">
        <title>Genomic analysis of Ralstonia spp.</title>
        <authorList>
            <person name="Aburjaile F."/>
            <person name="Ariute J.C."/>
            <person name="Pais A.K.L."/>
            <person name="Albuquerque G.M.R."/>
            <person name="Silva A.M.F."/>
            <person name="Brenig B."/>
            <person name="Azevedo V."/>
            <person name="Matiuzzi M."/>
            <person name="Ramos R."/>
            <person name="Goes-Neto A."/>
            <person name="Soares S."/>
            <person name="Iseppon A.M.B."/>
            <person name="Souza E."/>
            <person name="Gama M."/>
        </authorList>
    </citation>
    <scope>NUCLEOTIDE SEQUENCE</scope>
    <source>
        <strain evidence="1">B4</strain>
    </source>
</reference>
<dbReference type="RefSeq" id="WP_260402826.1">
    <property type="nucleotide sequence ID" value="NZ_JABZEH010000002.1"/>
</dbReference>
<gene>
    <name evidence="1" type="ORF">LBW55_08525</name>
</gene>
<evidence type="ECO:0000313" key="1">
    <source>
        <dbReference type="EMBL" id="MDB0521657.1"/>
    </source>
</evidence>
<name>A0AAE3NEE0_RALSL</name>
<comment type="caution">
    <text evidence="1">The sequence shown here is derived from an EMBL/GenBank/DDBJ whole genome shotgun (WGS) entry which is preliminary data.</text>
</comment>
<accession>A0AAE3NEE0</accession>
<evidence type="ECO:0000313" key="2">
    <source>
        <dbReference type="Proteomes" id="UP001143674"/>
    </source>
</evidence>
<dbReference type="AlphaFoldDB" id="A0AAE3NEE0"/>
<organism evidence="1 2">
    <name type="scientific">Ralstonia solanacearum</name>
    <name type="common">Pseudomonas solanacearum</name>
    <dbReference type="NCBI Taxonomy" id="305"/>
    <lineage>
        <taxon>Bacteria</taxon>
        <taxon>Pseudomonadati</taxon>
        <taxon>Pseudomonadota</taxon>
        <taxon>Betaproteobacteria</taxon>
        <taxon>Burkholderiales</taxon>
        <taxon>Burkholderiaceae</taxon>
        <taxon>Ralstonia</taxon>
        <taxon>Ralstonia solanacearum species complex</taxon>
    </lineage>
</organism>
<sequence length="126" mass="13907">MRDRQLRDQLLLREGCLVPPDLLIDAALIRIGHRLSEQRPARGLFSGKRHGKRDRVPRLLGGGFAGTAGTVVAERSLEGGAARLVQIGKRGQGTARCMLLTAGRRLNMLPEAGLAIRRGRRGRRRR</sequence>